<protein>
    <recommendedName>
        <fullName evidence="4">dextransucrase</fullName>
        <ecNumber evidence="4">2.4.1.5</ecNumber>
    </recommendedName>
    <alternativeName>
        <fullName evidence="9">Dextransucrase</fullName>
    </alternativeName>
    <alternativeName>
        <fullName evidence="10">Sucrose 6-glucosyltransferase</fullName>
    </alternativeName>
</protein>
<dbReference type="Pfam" id="PF02324">
    <property type="entry name" value="Glyco_hydro_70"/>
    <property type="match status" value="1"/>
</dbReference>
<dbReference type="SUPFAM" id="SSF69360">
    <property type="entry name" value="Cell wall binding repeat"/>
    <property type="match status" value="6"/>
</dbReference>
<dbReference type="EMBL" id="JBCLUF010000001">
    <property type="protein sequence ID" value="MEY8661333.1"/>
    <property type="molecule type" value="Genomic_DNA"/>
</dbReference>
<dbReference type="Pfam" id="PF19258">
    <property type="entry name" value="KxYKxGKxW_sig"/>
    <property type="match status" value="1"/>
</dbReference>
<comment type="catalytic activity">
    <reaction evidence="1">
        <text>[(1-&gt;6)-alpha-D-glucosyl](n) + sucrose = [(1-&gt;6)-alpha-D-glucosyl](n+1) + D-fructose</text>
        <dbReference type="Rhea" id="RHEA:18825"/>
        <dbReference type="Rhea" id="RHEA-COMP:11144"/>
        <dbReference type="Rhea" id="RHEA-COMP:11145"/>
        <dbReference type="ChEBI" id="CHEBI:17992"/>
        <dbReference type="ChEBI" id="CHEBI:18269"/>
        <dbReference type="ChEBI" id="CHEBI:37721"/>
        <dbReference type="EC" id="2.4.1.5"/>
    </reaction>
</comment>
<dbReference type="Gene3D" id="2.10.270.10">
    <property type="entry name" value="Cholin Binding"/>
    <property type="match status" value="10"/>
</dbReference>
<comment type="similarity">
    <text evidence="3">Belongs to the glycosyl hydrolase 70 family.</text>
</comment>
<evidence type="ECO:0000256" key="1">
    <source>
        <dbReference type="ARBA" id="ARBA00001152"/>
    </source>
</evidence>
<evidence type="ECO:0000256" key="8">
    <source>
        <dbReference type="ARBA" id="ARBA00022737"/>
    </source>
</evidence>
<gene>
    <name evidence="15" type="ORF">AALT52_00285</name>
</gene>
<evidence type="ECO:0000256" key="2">
    <source>
        <dbReference type="ARBA" id="ARBA00003243"/>
    </source>
</evidence>
<feature type="signal peptide" evidence="13">
    <location>
        <begin position="1"/>
        <end position="37"/>
    </location>
</feature>
<dbReference type="InterPro" id="IPR022263">
    <property type="entry name" value="KxYKxGKxW"/>
</dbReference>
<dbReference type="Pfam" id="PF19127">
    <property type="entry name" value="Choline_bind_3"/>
    <property type="match status" value="2"/>
</dbReference>
<feature type="repeat" description="Cell wall-binding" evidence="11">
    <location>
        <begin position="1622"/>
        <end position="1642"/>
    </location>
</feature>
<evidence type="ECO:0000256" key="10">
    <source>
        <dbReference type="ARBA" id="ARBA00032238"/>
    </source>
</evidence>
<evidence type="ECO:0000313" key="15">
    <source>
        <dbReference type="EMBL" id="MEY8661333.1"/>
    </source>
</evidence>
<keyword evidence="16" id="KW-1185">Reference proteome</keyword>
<comment type="function">
    <text evidence="2">Production of extracellular glucans, that are thought to play a key role in the development of the dental plaque because of their ability to adhere to smooth surfaces and mediate the aggregation of bacterial cells and food debris.</text>
</comment>
<evidence type="ECO:0000256" key="9">
    <source>
        <dbReference type="ARBA" id="ARBA00029911"/>
    </source>
</evidence>
<name>A0ABV4DN81_9LACO</name>
<dbReference type="PROSITE" id="PS51170">
    <property type="entry name" value="CW"/>
    <property type="match status" value="2"/>
</dbReference>
<dbReference type="Gene3D" id="2.30.30.420">
    <property type="entry name" value="glucansucrase"/>
    <property type="match status" value="1"/>
</dbReference>
<evidence type="ECO:0000256" key="12">
    <source>
        <dbReference type="SAM" id="MobiDB-lite"/>
    </source>
</evidence>
<evidence type="ECO:0000259" key="14">
    <source>
        <dbReference type="Pfam" id="PF02324"/>
    </source>
</evidence>
<keyword evidence="6" id="KW-0808">Transferase</keyword>
<feature type="region of interest" description="Disordered" evidence="12">
    <location>
        <begin position="64"/>
        <end position="156"/>
    </location>
</feature>
<evidence type="ECO:0000256" key="6">
    <source>
        <dbReference type="ARBA" id="ARBA00022679"/>
    </source>
</evidence>
<dbReference type="GO" id="GO:0016787">
    <property type="term" value="F:hydrolase activity"/>
    <property type="evidence" value="ECO:0007669"/>
    <property type="project" value="UniProtKB-KW"/>
</dbReference>
<keyword evidence="15" id="KW-0378">Hydrolase</keyword>
<organism evidence="15 16">
    <name type="scientific">Ligilactobacillus faecis</name>
    <dbReference type="NCBI Taxonomy" id="762833"/>
    <lineage>
        <taxon>Bacteria</taxon>
        <taxon>Bacillati</taxon>
        <taxon>Bacillota</taxon>
        <taxon>Bacilli</taxon>
        <taxon>Lactobacillales</taxon>
        <taxon>Lactobacillaceae</taxon>
        <taxon>Ligilactobacillus</taxon>
    </lineage>
</organism>
<dbReference type="NCBIfam" id="TIGR03715">
    <property type="entry name" value="KxYKxGKxW"/>
    <property type="match status" value="1"/>
</dbReference>
<keyword evidence="5" id="KW-0328">Glycosyltransferase</keyword>
<feature type="repeat" description="Cell wall-binding" evidence="11">
    <location>
        <begin position="1670"/>
        <end position="1690"/>
    </location>
</feature>
<dbReference type="Pfam" id="PF01473">
    <property type="entry name" value="Choline_bind_1"/>
    <property type="match status" value="5"/>
</dbReference>
<feature type="compositionally biased region" description="Polar residues" evidence="12">
    <location>
        <begin position="88"/>
        <end position="97"/>
    </location>
</feature>
<evidence type="ECO:0000256" key="4">
    <source>
        <dbReference type="ARBA" id="ARBA00012592"/>
    </source>
</evidence>
<dbReference type="InterPro" id="IPR018337">
    <property type="entry name" value="Cell_wall/Cho-bd_repeat"/>
</dbReference>
<accession>A0ABV4DN81</accession>
<feature type="chain" id="PRO_5046593720" description="dextransucrase" evidence="13">
    <location>
        <begin position="38"/>
        <end position="1732"/>
    </location>
</feature>
<comment type="caution">
    <text evidence="15">The sequence shown here is derived from an EMBL/GenBank/DDBJ whole genome shotgun (WGS) entry which is preliminary data.</text>
</comment>
<evidence type="ECO:0000256" key="5">
    <source>
        <dbReference type="ARBA" id="ARBA00022676"/>
    </source>
</evidence>
<dbReference type="SUPFAM" id="SSF51445">
    <property type="entry name" value="(Trans)glycosidases"/>
    <property type="match status" value="2"/>
</dbReference>
<dbReference type="Gene3D" id="3.20.20.470">
    <property type="entry name" value="Glucansucrase"/>
    <property type="match status" value="1"/>
</dbReference>
<evidence type="ECO:0000256" key="7">
    <source>
        <dbReference type="ARBA" id="ARBA00022729"/>
    </source>
</evidence>
<evidence type="ECO:0000256" key="3">
    <source>
        <dbReference type="ARBA" id="ARBA00009247"/>
    </source>
</evidence>
<dbReference type="InterPro" id="IPR017853">
    <property type="entry name" value="GH"/>
</dbReference>
<evidence type="ECO:0000313" key="16">
    <source>
        <dbReference type="Proteomes" id="UP001565236"/>
    </source>
</evidence>
<keyword evidence="8" id="KW-0677">Repeat</keyword>
<evidence type="ECO:0000256" key="13">
    <source>
        <dbReference type="SAM" id="SignalP"/>
    </source>
</evidence>
<keyword evidence="7 13" id="KW-0732">Signal</keyword>
<evidence type="ECO:0000256" key="11">
    <source>
        <dbReference type="PROSITE-ProRule" id="PRU00591"/>
    </source>
</evidence>
<reference evidence="15 16" key="1">
    <citation type="submission" date="2024-03" db="EMBL/GenBank/DDBJ databases">
        <title>Mouse gut bacterial collection (mGBC) of GemPharmatech.</title>
        <authorList>
            <person name="He Y."/>
            <person name="Dong L."/>
            <person name="Wu D."/>
            <person name="Gao X."/>
            <person name="Lin Z."/>
        </authorList>
    </citation>
    <scope>NUCLEOTIDE SEQUENCE [LARGE SCALE GENOMIC DNA]</scope>
    <source>
        <strain evidence="15 16">15-30</strain>
    </source>
</reference>
<feature type="compositionally biased region" description="Polar residues" evidence="12">
    <location>
        <begin position="145"/>
        <end position="156"/>
    </location>
</feature>
<proteinExistence type="inferred from homology"/>
<feature type="compositionally biased region" description="Low complexity" evidence="12">
    <location>
        <begin position="108"/>
        <end position="136"/>
    </location>
</feature>
<dbReference type="Gene3D" id="2.30.30.20">
    <property type="entry name" value="Aspartate carbamoyltransferase regulatory subunit, C-terminal domain"/>
    <property type="match status" value="1"/>
</dbReference>
<dbReference type="EC" id="2.4.1.5" evidence="4"/>
<feature type="domain" description="Glycoside hydrolase family 70 catalytic" evidence="14">
    <location>
        <begin position="808"/>
        <end position="1604"/>
    </location>
</feature>
<sequence>MSEKKLHYKMYKAGKHWVFAAITTVAFGSMMVNHASADQTTETTTPNVVATNDNKTTVATAQDAVENHADQAVTTETTETTEPKEASSEQTSASAKTATKEDENVTSTKQTPETTATDTQAKTSDTTASDATIPDTKAPEKTGLEQAQTETKTPQMTQVKVDGNWYLQDEQGNYVTGFQEIKDQQKTVYYDPTSKQMVYGQQKIDGNWYLFDTYNGAMQTGLQYLSDQQKLAYYNDKGQMQYGTVEIDGQKYQADTFDGAIKGQGQQKIAGNWYLFGNNNRVKDGWQWINDQQKTVYYDKKTAQMVHGEQKIAGHWYLFDENTGAMQRGFKKVKSGDKEKTVYYNQDGWMQYGQQKIANNWYNFDTFDGAMKTGLVSIPEQGKTVYYNNDGKMQYGWQWVNNATRYFDTFNGAMTTGQRLINGHWYLFDKTGAMQRGIQDLKDYGANKSAYYNQDGWMQYGWQWVNNGTHYFDTFDGAMAVGEKKIAGHWYLFDKTGAMQRGIQDLRPYGANKTAYYNQDGWMQYGWQWINNGTHYFDTFDGAMAVGQKKITGHWYLFDQDGVMQRGFKYLPEDKKIAYYNKDGWMVYGKQNIAGRQYDFDTYNGALKLTGQQKLAGNWYLFNKDGQVMTGFQDLHPYGQNKIVYYDPKTAQMVYGYKNINGDWYLFDKETGSRKTGVQTVNGVDLAFDSQSGKLQTGLQTIKGNQYYVDKVSGNIRKNFMLLGADNNWIYFDKKTGIGTNALQAQYKQGTSQGNPEFVAKNAAYSYDTKSFETVDGFLTADTWYRPKEILANGSTWQASTENDLRPLLMTWWPNGQIKVDYLNFMKDKGFIYNSSDYKLDSDANYLDLAAQEVQRNIERKIAEQNSTEWLRSLMSDFVKSESIWNKDSESVKTTGNQQFQGGFLKYVNSDLTPEANSDWRKLGYQPLMLTNGVVGPEFLLANDIDNSNPVVQAEQLNWLHYLMNFGTITANDPDANFDGIRIDAVDNVDASLLSLAGDYLRAAYGIDQNDAKANQHISILEDWTNSDANYTDSIGNPELTMDNYTVQQLRFSLGLAPDQVDRMGRFLEWNLVDRSNDDTENKAIPNYAFVRAHDSSVQEQIQQAATDLTGAKAGEYTAEQLEIGLKAYTEDQKKTVKKYNRYNIPSSYAILLTNKDTIPRVYYGDLFTDEGQYMSNKSIYYDAIDNMLKTRMKYVSGGQTMSVDSHDIMTSVRFGKGAMKASDVGTAETRTQGMGLIVMNKPSIALADGEKVVLHMGAAHKNQAYRAVMLATEDGLANYTSDANAPIAYTDANGDLIFTNKDLVVNGKIQANTAIKGVFNPYVSGYVAMWVPVGASQTQDARTQPTTTKTTDGSAFHANAAFDSNLIYEGFSNFQAFPETPEQNANAVIAKNVDLFKSWGVTSFQLAPQYVSSHDGTFLDSIIDNGYAFTDRYDLAMSKNNKYGSHQDLINALKALRTGGIQVIADWVPDQIYNLPTKQVVAVQRVDEFGKKIDGTSVDGTLYVVNTIGGGEYQKQYGGAFLEELQAKYPELFKQKQPSTGVAIDPSEKITEWSAKYFNGTNILHRGSDYVLRDGNTYFQVGATDEVFLPEKLKGKVVKNGFWKTDDGHVQYYKDNGQVATNSFIKDGDNNWYYFDDKGNMVTTNLNQTITSDGVTADYFFLPNGLSIREGFVQDQNGNTYYYDNNGRKVLDKTFVVNEVEYTVDKTGKLVNEKALKNLDEIVTETKATLF</sequence>
<dbReference type="RefSeq" id="WP_369939699.1">
    <property type="nucleotide sequence ID" value="NZ_JBCLUF010000001.1"/>
</dbReference>
<dbReference type="InterPro" id="IPR003318">
    <property type="entry name" value="Glyco_hydro70cat"/>
</dbReference>
<dbReference type="Proteomes" id="UP001565236">
    <property type="component" value="Unassembled WGS sequence"/>
</dbReference>